<name>A0A0U5JHF0_9BACT</name>
<proteinExistence type="predicted"/>
<dbReference type="InterPro" id="IPR029044">
    <property type="entry name" value="Nucleotide-diphossugar_trans"/>
</dbReference>
<protein>
    <submittedName>
        <fullName evidence="4">UDP-N-acetylglucosamine pyrophosphorylase related protein</fullName>
    </submittedName>
</protein>
<sequence>MVKSRISYRGEVFMKVVILAAGIGSRLDGSHDHIPKALTRLANHKSILQYQLDALACHLSLNQVIVVVGYHKEQIMAAFPDLMYVFNPLYAQENTAKSLLRAFKKIEEDVLWLNGDVVFHPSILKPLLDADRTAMIVNRTGVGEEEVKYRTDGKERILEVSKQVKLGEGEALGINFFKKEDLSLLKENLERCQPKDYFEKGIEQGIQQGQIVWTSLIDAKECAEIDFPEDLVRANQLLEQWQLI</sequence>
<keyword evidence="1" id="KW-0808">Transferase</keyword>
<evidence type="ECO:0000259" key="3">
    <source>
        <dbReference type="Pfam" id="PF12804"/>
    </source>
</evidence>
<gene>
    <name evidence="4" type="ORF">PNK_2257</name>
</gene>
<dbReference type="CDD" id="cd02523">
    <property type="entry name" value="PC_cytidylyltransferase"/>
    <property type="match status" value="1"/>
</dbReference>
<dbReference type="PANTHER" id="PTHR43584:SF8">
    <property type="entry name" value="N-ACETYLMURAMATE ALPHA-1-PHOSPHATE URIDYLYLTRANSFERASE"/>
    <property type="match status" value="1"/>
</dbReference>
<dbReference type="InterPro" id="IPR050065">
    <property type="entry name" value="GlmU-like"/>
</dbReference>
<dbReference type="AlphaFoldDB" id="A0A0U5JHF0"/>
<dbReference type="Proteomes" id="UP000069902">
    <property type="component" value="Chromosome cPNK"/>
</dbReference>
<dbReference type="SUPFAM" id="SSF53448">
    <property type="entry name" value="Nucleotide-diphospho-sugar transferases"/>
    <property type="match status" value="1"/>
</dbReference>
<dbReference type="InParanoid" id="A0A0U5JHF0"/>
<keyword evidence="2" id="KW-0548">Nucleotidyltransferase</keyword>
<accession>A0A0U5JHF0</accession>
<dbReference type="InterPro" id="IPR025877">
    <property type="entry name" value="MobA-like_NTP_Trfase"/>
</dbReference>
<evidence type="ECO:0000256" key="2">
    <source>
        <dbReference type="ARBA" id="ARBA00022695"/>
    </source>
</evidence>
<dbReference type="Gene3D" id="3.90.550.10">
    <property type="entry name" value="Spore Coat Polysaccharide Biosynthesis Protein SpsA, Chain A"/>
    <property type="match status" value="1"/>
</dbReference>
<feature type="domain" description="MobA-like NTP transferase" evidence="3">
    <location>
        <begin position="16"/>
        <end position="160"/>
    </location>
</feature>
<reference evidence="5" key="1">
    <citation type="submission" date="2015-09" db="EMBL/GenBank/DDBJ databases">
        <authorList>
            <person name="Bertelli C."/>
        </authorList>
    </citation>
    <scope>NUCLEOTIDE SEQUENCE [LARGE SCALE GENOMIC DNA]</scope>
    <source>
        <strain evidence="5">KNic</strain>
    </source>
</reference>
<dbReference type="KEGG" id="pnl:PNK_2257"/>
<dbReference type="STRING" id="389348.PNK_2257"/>
<keyword evidence="5" id="KW-1185">Reference proteome</keyword>
<evidence type="ECO:0000313" key="5">
    <source>
        <dbReference type="Proteomes" id="UP000069902"/>
    </source>
</evidence>
<dbReference type="EMBL" id="LN879502">
    <property type="protein sequence ID" value="CUI17855.1"/>
    <property type="molecule type" value="Genomic_DNA"/>
</dbReference>
<dbReference type="Pfam" id="PF12804">
    <property type="entry name" value="NTP_transf_3"/>
    <property type="match status" value="1"/>
</dbReference>
<dbReference type="PATRIC" id="fig|389348.3.peg.2533"/>
<evidence type="ECO:0000256" key="1">
    <source>
        <dbReference type="ARBA" id="ARBA00022679"/>
    </source>
</evidence>
<dbReference type="RefSeq" id="WP_231909252.1">
    <property type="nucleotide sequence ID" value="NZ_LN879502.1"/>
</dbReference>
<dbReference type="PANTHER" id="PTHR43584">
    <property type="entry name" value="NUCLEOTIDYL TRANSFERASE"/>
    <property type="match status" value="1"/>
</dbReference>
<dbReference type="GO" id="GO:0016779">
    <property type="term" value="F:nucleotidyltransferase activity"/>
    <property type="evidence" value="ECO:0007669"/>
    <property type="project" value="UniProtKB-KW"/>
</dbReference>
<organism evidence="4 5">
    <name type="scientific">Candidatus Protochlamydia naegleriophila</name>
    <dbReference type="NCBI Taxonomy" id="389348"/>
    <lineage>
        <taxon>Bacteria</taxon>
        <taxon>Pseudomonadati</taxon>
        <taxon>Chlamydiota</taxon>
        <taxon>Chlamydiia</taxon>
        <taxon>Parachlamydiales</taxon>
        <taxon>Parachlamydiaceae</taxon>
        <taxon>Candidatus Protochlamydia</taxon>
    </lineage>
</organism>
<evidence type="ECO:0000313" key="4">
    <source>
        <dbReference type="EMBL" id="CUI17855.1"/>
    </source>
</evidence>